<dbReference type="Pfam" id="PF00520">
    <property type="entry name" value="Ion_trans"/>
    <property type="match status" value="1"/>
</dbReference>
<evidence type="ECO:0000256" key="12">
    <source>
        <dbReference type="ARBA" id="ARBA00023303"/>
    </source>
</evidence>
<dbReference type="GO" id="GO:0001508">
    <property type="term" value="P:action potential"/>
    <property type="evidence" value="ECO:0007669"/>
    <property type="project" value="TreeGrafter"/>
</dbReference>
<evidence type="ECO:0000256" key="4">
    <source>
        <dbReference type="ARBA" id="ARBA00022538"/>
    </source>
</evidence>
<evidence type="ECO:0000256" key="6">
    <source>
        <dbReference type="ARBA" id="ARBA00022826"/>
    </source>
</evidence>
<dbReference type="GO" id="GO:0051260">
    <property type="term" value="P:protein homooligomerization"/>
    <property type="evidence" value="ECO:0007669"/>
    <property type="project" value="InterPro"/>
</dbReference>
<evidence type="ECO:0000256" key="5">
    <source>
        <dbReference type="ARBA" id="ARBA00022692"/>
    </source>
</evidence>
<dbReference type="InterPro" id="IPR000210">
    <property type="entry name" value="BTB/POZ_dom"/>
</dbReference>
<reference evidence="16" key="1">
    <citation type="submission" date="2020-10" db="EMBL/GenBank/DDBJ databases">
        <title>Chromosome-scale genome assembly of the Allis shad, Alosa alosa.</title>
        <authorList>
            <person name="Margot Z."/>
            <person name="Christophe K."/>
            <person name="Cabau C."/>
            <person name="Louis A."/>
            <person name="Berthelot C."/>
            <person name="Parey E."/>
            <person name="Roest Crollius H."/>
            <person name="Montfort J."/>
            <person name="Robinson-Rechavi M."/>
            <person name="Bucao C."/>
            <person name="Bouchez O."/>
            <person name="Gislard M."/>
            <person name="Lluch J."/>
            <person name="Milhes M."/>
            <person name="Lampietro C."/>
            <person name="Lopez Roques C."/>
            <person name="Donnadieu C."/>
            <person name="Braasch I."/>
            <person name="Desvignes T."/>
            <person name="Postlethwait J."/>
            <person name="Bobe J."/>
            <person name="Guiguen Y."/>
        </authorList>
    </citation>
    <scope>NUCLEOTIDE SEQUENCE</scope>
    <source>
        <strain evidence="16">M-15738</strain>
        <tissue evidence="16">Blood</tissue>
    </source>
</reference>
<comment type="caution">
    <text evidence="16">The sequence shown here is derived from an EMBL/GenBank/DDBJ whole genome shotgun (WGS) entry which is preliminary data.</text>
</comment>
<dbReference type="FunFam" id="1.10.287.70:FF:000005">
    <property type="entry name" value="potassium voltage-gated channel subfamily G member 1"/>
    <property type="match status" value="1"/>
</dbReference>
<proteinExistence type="predicted"/>
<evidence type="ECO:0000256" key="10">
    <source>
        <dbReference type="ARBA" id="ARBA00023065"/>
    </source>
</evidence>
<dbReference type="InterPro" id="IPR003131">
    <property type="entry name" value="T1-type_BTB"/>
</dbReference>
<keyword evidence="6" id="KW-0631">Potassium channel</keyword>
<keyword evidence="12" id="KW-0407">Ion channel</keyword>
<evidence type="ECO:0000256" key="8">
    <source>
        <dbReference type="ARBA" id="ARBA00022958"/>
    </source>
</evidence>
<dbReference type="AlphaFoldDB" id="A0AAV6GB15"/>
<dbReference type="Gene3D" id="3.30.710.10">
    <property type="entry name" value="Potassium Channel Kv1.1, Chain A"/>
    <property type="match status" value="1"/>
</dbReference>
<evidence type="ECO:0000313" key="17">
    <source>
        <dbReference type="Proteomes" id="UP000823561"/>
    </source>
</evidence>
<dbReference type="Gene3D" id="1.20.120.350">
    <property type="entry name" value="Voltage-gated potassium channels. Chain C"/>
    <property type="match status" value="1"/>
</dbReference>
<feature type="transmembrane region" description="Helical" evidence="14">
    <location>
        <begin position="232"/>
        <end position="253"/>
    </location>
</feature>
<dbReference type="Pfam" id="PF02214">
    <property type="entry name" value="BTB_2"/>
    <property type="match status" value="1"/>
</dbReference>
<keyword evidence="7" id="KW-0851">Voltage-gated channel</keyword>
<evidence type="ECO:0000256" key="9">
    <source>
        <dbReference type="ARBA" id="ARBA00022989"/>
    </source>
</evidence>
<evidence type="ECO:0000313" key="16">
    <source>
        <dbReference type="EMBL" id="KAG5272309.1"/>
    </source>
</evidence>
<dbReference type="SUPFAM" id="SSF81324">
    <property type="entry name" value="Voltage-gated potassium channels"/>
    <property type="match status" value="1"/>
</dbReference>
<dbReference type="Gene3D" id="1.10.287.70">
    <property type="match status" value="1"/>
</dbReference>
<dbReference type="GO" id="GO:0032590">
    <property type="term" value="C:dendrite membrane"/>
    <property type="evidence" value="ECO:0007669"/>
    <property type="project" value="TreeGrafter"/>
</dbReference>
<gene>
    <name evidence="16" type="ORF">AALO_G00164020</name>
</gene>
<sequence>MASATSPPTHLMQVGPAASEAERVVINVGGVQHETYKSTLMSIPGTRLANLASDTSADPQKHPTSEFFFDRDPGAFAPILNYYRTGKLHCPADVCGQSFEEELSFWGVSETDVEPCCWKNFRQHQDEEEALAQFEPDEGPPDYSILVGGPGRMQTSRVWISKMWALFDDPHSSVPAMIIGILSLLFILVSTIAFSLGTHPEFPEVLGPMFLNVEYEYSEGEYEVSNYQTNSIMIVEIVCNIWFTVEFLIRVICCPKKLKFVLNVLNIIDFVAILPFFMEVSWRGMMSGTTLFFLGCLRAARCIRLVRIFKMARCVTAVRALGHALRASICDLCLLGIALSVALLVFSILMYCAEHITNDLTTFKTVPMALWWAVVTMTTVGYGDMYPESWPAMVIASLCAMTGVLFITMPIPILVNKFAKYYALTEARQRRRAKRRRGDGRSAGASAPVWRGKENLHSRVNQSEEDTKSSSAGAV</sequence>
<keyword evidence="11 14" id="KW-0472">Membrane</keyword>
<keyword evidence="5 14" id="KW-0812">Transmembrane</keyword>
<dbReference type="InterPro" id="IPR028325">
    <property type="entry name" value="VG_K_chnl"/>
</dbReference>
<feature type="region of interest" description="Disordered" evidence="13">
    <location>
        <begin position="433"/>
        <end position="475"/>
    </location>
</feature>
<dbReference type="GO" id="GO:0043679">
    <property type="term" value="C:axon terminus"/>
    <property type="evidence" value="ECO:0007669"/>
    <property type="project" value="TreeGrafter"/>
</dbReference>
<dbReference type="GO" id="GO:0042734">
    <property type="term" value="C:presynaptic membrane"/>
    <property type="evidence" value="ECO:0007669"/>
    <property type="project" value="TreeGrafter"/>
</dbReference>
<keyword evidence="4" id="KW-0633">Potassium transport</keyword>
<evidence type="ECO:0000256" key="13">
    <source>
        <dbReference type="SAM" id="MobiDB-lite"/>
    </source>
</evidence>
<dbReference type="GO" id="GO:0032809">
    <property type="term" value="C:neuronal cell body membrane"/>
    <property type="evidence" value="ECO:0007669"/>
    <property type="project" value="TreeGrafter"/>
</dbReference>
<dbReference type="PANTHER" id="PTHR11537:SF246">
    <property type="entry name" value="POTASSIUM VOLTAGE-GATED CHANNEL SUBFAMILY C MEMBER 2-LIKE-RELATED"/>
    <property type="match status" value="1"/>
</dbReference>
<dbReference type="EMBL" id="JADWDJ010000012">
    <property type="protein sequence ID" value="KAG5272309.1"/>
    <property type="molecule type" value="Genomic_DNA"/>
</dbReference>
<evidence type="ECO:0000259" key="15">
    <source>
        <dbReference type="SMART" id="SM00225"/>
    </source>
</evidence>
<dbReference type="GO" id="GO:0005251">
    <property type="term" value="F:delayed rectifier potassium channel activity"/>
    <property type="evidence" value="ECO:0007669"/>
    <property type="project" value="TreeGrafter"/>
</dbReference>
<dbReference type="InterPro" id="IPR005821">
    <property type="entry name" value="Ion_trans_dom"/>
</dbReference>
<dbReference type="PANTHER" id="PTHR11537">
    <property type="entry name" value="VOLTAGE-GATED POTASSIUM CHANNEL"/>
    <property type="match status" value="1"/>
</dbReference>
<name>A0AAV6GB15_9TELE</name>
<dbReference type="InterPro" id="IPR027359">
    <property type="entry name" value="Volt_channel_dom_sf"/>
</dbReference>
<organism evidence="16 17">
    <name type="scientific">Alosa alosa</name>
    <name type="common">allis shad</name>
    <dbReference type="NCBI Taxonomy" id="278164"/>
    <lineage>
        <taxon>Eukaryota</taxon>
        <taxon>Metazoa</taxon>
        <taxon>Chordata</taxon>
        <taxon>Craniata</taxon>
        <taxon>Vertebrata</taxon>
        <taxon>Euteleostomi</taxon>
        <taxon>Actinopterygii</taxon>
        <taxon>Neopterygii</taxon>
        <taxon>Teleostei</taxon>
        <taxon>Clupei</taxon>
        <taxon>Clupeiformes</taxon>
        <taxon>Clupeoidei</taxon>
        <taxon>Clupeidae</taxon>
        <taxon>Alosa</taxon>
    </lineage>
</organism>
<dbReference type="SUPFAM" id="SSF54695">
    <property type="entry name" value="POZ domain"/>
    <property type="match status" value="1"/>
</dbReference>
<feature type="transmembrane region" description="Helical" evidence="14">
    <location>
        <begin position="260"/>
        <end position="278"/>
    </location>
</feature>
<dbReference type="Proteomes" id="UP000823561">
    <property type="component" value="Chromosome 12"/>
</dbReference>
<feature type="transmembrane region" description="Helical" evidence="14">
    <location>
        <begin position="393"/>
        <end position="415"/>
    </location>
</feature>
<dbReference type="PRINTS" id="PR01498">
    <property type="entry name" value="SHAWCHANNEL"/>
</dbReference>
<evidence type="ECO:0000256" key="1">
    <source>
        <dbReference type="ARBA" id="ARBA00004651"/>
    </source>
</evidence>
<dbReference type="PRINTS" id="PR01491">
    <property type="entry name" value="KVCHANNEL"/>
</dbReference>
<feature type="transmembrane region" description="Helical" evidence="14">
    <location>
        <begin position="176"/>
        <end position="196"/>
    </location>
</feature>
<dbReference type="InterPro" id="IPR003968">
    <property type="entry name" value="K_chnl_volt-dep_Kv"/>
</dbReference>
<feature type="domain" description="BTB" evidence="15">
    <location>
        <begin position="22"/>
        <end position="124"/>
    </location>
</feature>
<dbReference type="FunFam" id="3.30.710.10:FF:000002">
    <property type="entry name" value="Potassium voltage-gated channel subfamily C member 2"/>
    <property type="match status" value="1"/>
</dbReference>
<dbReference type="CDD" id="cd18379">
    <property type="entry name" value="BTB_POZ_Kv3_KCNC"/>
    <property type="match status" value="1"/>
</dbReference>
<keyword evidence="8" id="KW-0630">Potassium</keyword>
<dbReference type="InterPro" id="IPR011333">
    <property type="entry name" value="SKP1/BTB/POZ_sf"/>
</dbReference>
<protein>
    <recommendedName>
        <fullName evidence="15">BTB domain-containing protein</fullName>
    </recommendedName>
</protein>
<accession>A0AAV6GB15</accession>
<feature type="transmembrane region" description="Helical" evidence="14">
    <location>
        <begin position="324"/>
        <end position="349"/>
    </location>
</feature>
<dbReference type="InterPro" id="IPR003974">
    <property type="entry name" value="K_chnl_volt-dep_Kv3"/>
</dbReference>
<evidence type="ECO:0000256" key="7">
    <source>
        <dbReference type="ARBA" id="ARBA00022882"/>
    </source>
</evidence>
<keyword evidence="9 14" id="KW-1133">Transmembrane helix</keyword>
<dbReference type="SMART" id="SM00225">
    <property type="entry name" value="BTB"/>
    <property type="match status" value="1"/>
</dbReference>
<dbReference type="GO" id="GO:0045211">
    <property type="term" value="C:postsynaptic membrane"/>
    <property type="evidence" value="ECO:0007669"/>
    <property type="project" value="TreeGrafter"/>
</dbReference>
<keyword evidence="2" id="KW-0813">Transport</keyword>
<dbReference type="GO" id="GO:0008076">
    <property type="term" value="C:voltage-gated potassium channel complex"/>
    <property type="evidence" value="ECO:0007669"/>
    <property type="project" value="InterPro"/>
</dbReference>
<feature type="transmembrane region" description="Helical" evidence="14">
    <location>
        <begin position="369"/>
        <end position="386"/>
    </location>
</feature>
<comment type="subcellular location">
    <subcellularLocation>
        <location evidence="1">Cell membrane</location>
        <topology evidence="1">Multi-pass membrane protein</topology>
    </subcellularLocation>
</comment>
<keyword evidence="17" id="KW-1185">Reference proteome</keyword>
<keyword evidence="10" id="KW-0406">Ion transport</keyword>
<evidence type="ECO:0000256" key="2">
    <source>
        <dbReference type="ARBA" id="ARBA00022448"/>
    </source>
</evidence>
<evidence type="ECO:0000256" key="11">
    <source>
        <dbReference type="ARBA" id="ARBA00023136"/>
    </source>
</evidence>
<dbReference type="PRINTS" id="PR00169">
    <property type="entry name" value="KCHANNEL"/>
</dbReference>
<evidence type="ECO:0000256" key="3">
    <source>
        <dbReference type="ARBA" id="ARBA00022475"/>
    </source>
</evidence>
<evidence type="ECO:0000256" key="14">
    <source>
        <dbReference type="SAM" id="Phobius"/>
    </source>
</evidence>
<keyword evidence="3" id="KW-1003">Cell membrane</keyword>